<feature type="binding site" evidence="10">
    <location>
        <position position="207"/>
    </location>
    <ligand>
        <name>Fe cation</name>
        <dbReference type="ChEBI" id="CHEBI:24875"/>
        <label>2</label>
    </ligand>
</feature>
<dbReference type="InterPro" id="IPR016024">
    <property type="entry name" value="ARM-type_fold"/>
</dbReference>
<keyword evidence="8 10" id="KW-0386">Hypusine biosynthesis</keyword>
<dbReference type="Proteomes" id="UP000694408">
    <property type="component" value="Unplaced"/>
</dbReference>
<dbReference type="GO" id="GO:0019135">
    <property type="term" value="F:deoxyhypusine monooxygenase activity"/>
    <property type="evidence" value="ECO:0007669"/>
    <property type="project" value="UniProtKB-UniRule"/>
</dbReference>
<keyword evidence="7 10" id="KW-0503">Monooxygenase</keyword>
<keyword evidence="12" id="KW-1185">Reference proteome</keyword>
<evidence type="ECO:0000256" key="6">
    <source>
        <dbReference type="ARBA" id="ARBA00023004"/>
    </source>
</evidence>
<protein>
    <recommendedName>
        <fullName evidence="10">Deoxyhypusine hydroxylase</fullName>
        <shortName evidence="10">DOHH</shortName>
        <ecNumber evidence="10">1.14.99.29</ecNumber>
    </recommendedName>
    <alternativeName>
        <fullName evidence="10">Deoxyhypusine dioxygenase</fullName>
    </alternativeName>
    <alternativeName>
        <fullName evidence="10">Deoxyhypusine monooxygenase</fullName>
    </alternativeName>
</protein>
<accession>A0A8C5NQZ1</accession>
<feature type="binding site" evidence="10">
    <location>
        <position position="90"/>
    </location>
    <ligand>
        <name>Fe cation</name>
        <dbReference type="ChEBI" id="CHEBI:24875"/>
        <label>1</label>
    </ligand>
</feature>
<keyword evidence="5 10" id="KW-0560">Oxidoreductase</keyword>
<keyword evidence="6 10" id="KW-0408">Iron</keyword>
<reference evidence="11" key="1">
    <citation type="submission" date="2025-08" db="UniProtKB">
        <authorList>
            <consortium name="Ensembl"/>
        </authorList>
    </citation>
    <scope>IDENTIFICATION</scope>
</reference>
<feature type="binding site" evidence="10">
    <location>
        <position position="56"/>
    </location>
    <ligand>
        <name>Fe cation</name>
        <dbReference type="ChEBI" id="CHEBI:24875"/>
        <label>1</label>
    </ligand>
</feature>
<evidence type="ECO:0000256" key="8">
    <source>
        <dbReference type="ARBA" id="ARBA00023256"/>
    </source>
</evidence>
<dbReference type="Gene3D" id="1.25.10.10">
    <property type="entry name" value="Leucine-rich Repeat Variant"/>
    <property type="match status" value="2"/>
</dbReference>
<feature type="binding site" evidence="10">
    <location>
        <position position="240"/>
    </location>
    <ligand>
        <name>Fe cation</name>
        <dbReference type="ChEBI" id="CHEBI:24875"/>
        <label>2</label>
    </ligand>
</feature>
<evidence type="ECO:0000256" key="1">
    <source>
        <dbReference type="ARBA" id="ARBA00000068"/>
    </source>
</evidence>
<dbReference type="PANTHER" id="PTHR12697">
    <property type="entry name" value="PBS LYASE HEAT-LIKE PROTEIN"/>
    <property type="match status" value="1"/>
</dbReference>
<evidence type="ECO:0000313" key="12">
    <source>
        <dbReference type="Proteomes" id="UP000694408"/>
    </source>
</evidence>
<evidence type="ECO:0000313" key="11">
    <source>
        <dbReference type="Ensembl" id="ENSJHYP00000018242.1"/>
    </source>
</evidence>
<evidence type="ECO:0000256" key="9">
    <source>
        <dbReference type="ARBA" id="ARBA00045876"/>
    </source>
</evidence>
<dbReference type="HAMAP" id="MF_03101">
    <property type="entry name" value="Deoxyhypusine_hydroxylase"/>
    <property type="match status" value="1"/>
</dbReference>
<dbReference type="SUPFAM" id="SSF48371">
    <property type="entry name" value="ARM repeat"/>
    <property type="match status" value="1"/>
</dbReference>
<evidence type="ECO:0000256" key="5">
    <source>
        <dbReference type="ARBA" id="ARBA00023002"/>
    </source>
</evidence>
<dbReference type="FunFam" id="1.25.10.10:FF:000099">
    <property type="entry name" value="Deoxyhypusine hydroxylase"/>
    <property type="match status" value="2"/>
</dbReference>
<evidence type="ECO:0000256" key="4">
    <source>
        <dbReference type="ARBA" id="ARBA00022737"/>
    </source>
</evidence>
<feature type="binding site" evidence="10">
    <location>
        <position position="241"/>
    </location>
    <ligand>
        <name>Fe cation</name>
        <dbReference type="ChEBI" id="CHEBI:24875"/>
        <label>2</label>
    </ligand>
</feature>
<comment type="pathway">
    <text evidence="2 10">Protein modification; eIF5A hypusination.</text>
</comment>
<comment type="similarity">
    <text evidence="10">Belongs to the deoxyhypusine hydroxylase family.</text>
</comment>
<comment type="function">
    <text evidence="9">Catalyzes the hydroxylation of the N(6)-(4-aminobutyl)-L-lysine intermediate produced by deoxyhypusine synthase/DHPS on a critical lysine of the eukaryotic translation initiation factor 5A/eIF-5A. This is the second step of the post-translational modification of that lysine into an unusual amino acid residue named hypusine. Hypusination is unique to mature eIF-5A factor and is essential for its function.</text>
</comment>
<keyword evidence="4" id="KW-0677">Repeat</keyword>
<dbReference type="OMA" id="LQEPCSI"/>
<dbReference type="InterPro" id="IPR011989">
    <property type="entry name" value="ARM-like"/>
</dbReference>
<keyword evidence="3 10" id="KW-0479">Metal-binding</keyword>
<evidence type="ECO:0000256" key="3">
    <source>
        <dbReference type="ARBA" id="ARBA00022723"/>
    </source>
</evidence>
<evidence type="ECO:0000256" key="2">
    <source>
        <dbReference type="ARBA" id="ARBA00005041"/>
    </source>
</evidence>
<comment type="function">
    <text evidence="10">Catalyzes the hydroxylation of the N(6)-(4-aminobutyl)-L-lysine intermediate to form hypusine, an essential post-translational modification only found in mature eIF-5A factor.</text>
</comment>
<dbReference type="EC" id="1.14.99.29" evidence="10"/>
<evidence type="ECO:0000256" key="7">
    <source>
        <dbReference type="ARBA" id="ARBA00023033"/>
    </source>
</evidence>
<organism evidence="11 12">
    <name type="scientific">Junco hyemalis</name>
    <name type="common">Dark-eyed junco</name>
    <dbReference type="NCBI Taxonomy" id="40217"/>
    <lineage>
        <taxon>Eukaryota</taxon>
        <taxon>Metazoa</taxon>
        <taxon>Chordata</taxon>
        <taxon>Craniata</taxon>
        <taxon>Vertebrata</taxon>
        <taxon>Euteleostomi</taxon>
        <taxon>Archelosauria</taxon>
        <taxon>Archosauria</taxon>
        <taxon>Dinosauria</taxon>
        <taxon>Saurischia</taxon>
        <taxon>Theropoda</taxon>
        <taxon>Coelurosauria</taxon>
        <taxon>Aves</taxon>
        <taxon>Neognathae</taxon>
        <taxon>Neoaves</taxon>
        <taxon>Telluraves</taxon>
        <taxon>Australaves</taxon>
        <taxon>Passeriformes</taxon>
        <taxon>Passerellidae</taxon>
        <taxon>Junco</taxon>
    </lineage>
</organism>
<reference evidence="11" key="2">
    <citation type="submission" date="2025-09" db="UniProtKB">
        <authorList>
            <consortium name="Ensembl"/>
        </authorList>
    </citation>
    <scope>IDENTIFICATION</scope>
</reference>
<dbReference type="GO" id="GO:0046872">
    <property type="term" value="F:metal ion binding"/>
    <property type="evidence" value="ECO:0007669"/>
    <property type="project" value="UniProtKB-KW"/>
</dbReference>
<dbReference type="PANTHER" id="PTHR12697:SF5">
    <property type="entry name" value="DEOXYHYPUSINE HYDROXYLASE"/>
    <property type="match status" value="1"/>
</dbReference>
<dbReference type="UniPathway" id="UPA00354"/>
<dbReference type="InterPro" id="IPR027517">
    <property type="entry name" value="Deoxyhypusine_hydroxylase"/>
</dbReference>
<comment type="catalytic activity">
    <reaction evidence="1 10">
        <text>[eIF5A protein]-deoxyhypusine + AH2 + O2 = [eIF5A protein]-hypusine + A + H2O</text>
        <dbReference type="Rhea" id="RHEA:14101"/>
        <dbReference type="Rhea" id="RHEA-COMP:10144"/>
        <dbReference type="Rhea" id="RHEA-COMP:12592"/>
        <dbReference type="ChEBI" id="CHEBI:13193"/>
        <dbReference type="ChEBI" id="CHEBI:15377"/>
        <dbReference type="ChEBI" id="CHEBI:15379"/>
        <dbReference type="ChEBI" id="CHEBI:17499"/>
        <dbReference type="ChEBI" id="CHEBI:82657"/>
        <dbReference type="ChEBI" id="CHEBI:91175"/>
        <dbReference type="EC" id="1.14.99.29"/>
    </reaction>
</comment>
<feature type="binding site" evidence="10">
    <location>
        <position position="208"/>
    </location>
    <ligand>
        <name>Fe cation</name>
        <dbReference type="ChEBI" id="CHEBI:24875"/>
        <label>2</label>
    </ligand>
</feature>
<dbReference type="SMART" id="SM00567">
    <property type="entry name" value="EZ_HEAT"/>
    <property type="match status" value="6"/>
</dbReference>
<dbReference type="InterPro" id="IPR004155">
    <property type="entry name" value="PBS_lyase_HEAT"/>
</dbReference>
<name>A0A8C5NQZ1_JUNHY</name>
<evidence type="ECO:0000256" key="10">
    <source>
        <dbReference type="HAMAP-Rule" id="MF_03101"/>
    </source>
</evidence>
<sequence length="361" mass="39004">MVTEQEVEAIGRTLVDAAQPLPARFRALFTLRNLGGRAAVEWISRAFGDSSALLKHELAYCLGQMQDEAAIPVLIRVLEDTAQEPMVRHEAGEALGAIGNPEVLDVLKRYSQDPVVEVAETCQLAVRRLEWLQNNQEQAGSSPYRSVDPAPPSEETDVAKLREILLDESQELFERYRAMFALRNVGGQAAVLALAEGLRCGSALFRHEIGYVLGQLQDEACVPQLTAALCSRAESAMVRHECAEALGSIARPGCLRALRAFAADEERVVRESCQVALDMYEYENGAQFQLSCYLPPQRSSPAAVSWICPFSLPGSALPARSVARGLDQVGSAWHVGACCGPAGPGPALGWCCPVGSSVLRS</sequence>
<proteinExistence type="inferred from homology"/>
<feature type="binding site" evidence="10">
    <location>
        <position position="89"/>
    </location>
    <ligand>
        <name>Fe cation</name>
        <dbReference type="ChEBI" id="CHEBI:24875"/>
        <label>1</label>
    </ligand>
</feature>
<dbReference type="AlphaFoldDB" id="A0A8C5NQZ1"/>
<comment type="cofactor">
    <cofactor evidence="10">
        <name>Fe(2+)</name>
        <dbReference type="ChEBI" id="CHEBI:29033"/>
    </cofactor>
    <text evidence="10">Binds 2 Fe(2+) ions per subunit.</text>
</comment>
<feature type="binding site" evidence="10">
    <location>
        <position position="57"/>
    </location>
    <ligand>
        <name>Fe cation</name>
        <dbReference type="ChEBI" id="CHEBI:24875"/>
        <label>1</label>
    </ligand>
</feature>
<dbReference type="Ensembl" id="ENSJHYT00000022027.1">
    <property type="protein sequence ID" value="ENSJHYP00000018242.1"/>
    <property type="gene ID" value="ENSJHYG00000013903.1"/>
</dbReference>
<gene>
    <name evidence="10" type="primary">DOHH</name>
</gene>
<dbReference type="Pfam" id="PF13646">
    <property type="entry name" value="HEAT_2"/>
    <property type="match status" value="2"/>
</dbReference>